<dbReference type="Proteomes" id="UP000268285">
    <property type="component" value="Unassembled WGS sequence"/>
</dbReference>
<gene>
    <name evidence="3" type="ORF">LAUMK142_00563</name>
</gene>
<organism evidence="3 4">
    <name type="scientific">Mycobacterium pseudokansasii</name>
    <dbReference type="NCBI Taxonomy" id="2341080"/>
    <lineage>
        <taxon>Bacteria</taxon>
        <taxon>Bacillati</taxon>
        <taxon>Actinomycetota</taxon>
        <taxon>Actinomycetes</taxon>
        <taxon>Mycobacteriales</taxon>
        <taxon>Mycobacteriaceae</taxon>
        <taxon>Mycobacterium</taxon>
    </lineage>
</organism>
<keyword evidence="4" id="KW-1185">Reference proteome</keyword>
<evidence type="ECO:0000313" key="4">
    <source>
        <dbReference type="Proteomes" id="UP000268285"/>
    </source>
</evidence>
<reference evidence="3 4" key="1">
    <citation type="submission" date="2018-09" db="EMBL/GenBank/DDBJ databases">
        <authorList>
            <person name="Tagini F."/>
        </authorList>
    </citation>
    <scope>NUCLEOTIDE SEQUENCE [LARGE SCALE GENOMIC DNA]</scope>
    <source>
        <strain evidence="3 4">MK142</strain>
    </source>
</reference>
<comment type="similarity">
    <text evidence="1">Belongs to the mycobacterial PPE family.</text>
</comment>
<evidence type="ECO:0000313" key="3">
    <source>
        <dbReference type="EMBL" id="VBA46990.1"/>
    </source>
</evidence>
<dbReference type="OrthoDB" id="4753826at2"/>
<dbReference type="Pfam" id="PF00823">
    <property type="entry name" value="PPE"/>
    <property type="match status" value="1"/>
</dbReference>
<dbReference type="EMBL" id="UPHU01000001">
    <property type="protein sequence ID" value="VBA46990.1"/>
    <property type="molecule type" value="Genomic_DNA"/>
</dbReference>
<name>A0A498QMR7_9MYCO</name>
<evidence type="ECO:0000259" key="2">
    <source>
        <dbReference type="Pfam" id="PF00823"/>
    </source>
</evidence>
<dbReference type="SUPFAM" id="SSF140459">
    <property type="entry name" value="PE/PPE dimer-like"/>
    <property type="match status" value="1"/>
</dbReference>
<sequence length="69" mass="6774">MDFGALAPEATSAKMYTGPGAGSLLGAAAAWEAVADELYCAADSCAATISAVTGHTWIGQAAVAISPSR</sequence>
<dbReference type="InterPro" id="IPR038332">
    <property type="entry name" value="PPE_sf"/>
</dbReference>
<proteinExistence type="inferred from homology"/>
<dbReference type="AlphaFoldDB" id="A0A498QMR7"/>
<dbReference type="InterPro" id="IPR000030">
    <property type="entry name" value="PPE_dom"/>
</dbReference>
<dbReference type="RefSeq" id="WP_081260638.1">
    <property type="nucleotide sequence ID" value="NZ_JAIENV010000017.1"/>
</dbReference>
<protein>
    <submittedName>
        <fullName evidence="3">PPE family protein PPE18</fullName>
    </submittedName>
</protein>
<dbReference type="Gene3D" id="1.20.1260.20">
    <property type="entry name" value="PPE superfamily"/>
    <property type="match status" value="1"/>
</dbReference>
<evidence type="ECO:0000256" key="1">
    <source>
        <dbReference type="ARBA" id="ARBA00010652"/>
    </source>
</evidence>
<feature type="domain" description="PPE" evidence="2">
    <location>
        <begin position="2"/>
        <end position="65"/>
    </location>
</feature>
<accession>A0A498QMR7</accession>